<dbReference type="RefSeq" id="WP_040201542.1">
    <property type="nucleotide sequence ID" value="NZ_CP010311.1"/>
</dbReference>
<dbReference type="AlphaFoldDB" id="A0A0B5FHE2"/>
<dbReference type="OrthoDB" id="5387601at2"/>
<sequence>MPEAAPKLQKAMEQAVTTTLENMAFMEARALHKDHDCLGSSPVYCANLLVHDPIQGELVMIMSEELLKQIAGNIYALPEEELNDRMLADLMSELLNTIAGIFLTELLPSDQTFGIGLPSISRDECHELEPPVERWHFQIDGRHFCFSAGGSAWRKFEEEN</sequence>
<feature type="domain" description="Chemotaxis phosphatase CheX-like" evidence="2">
    <location>
        <begin position="45"/>
        <end position="133"/>
    </location>
</feature>
<dbReference type="SUPFAM" id="SSF103039">
    <property type="entry name" value="CheC-like"/>
    <property type="match status" value="1"/>
</dbReference>
<dbReference type="InterPro" id="IPR028976">
    <property type="entry name" value="CheC-like_sf"/>
</dbReference>
<gene>
    <name evidence="3" type="ORF">GSUB_15075</name>
</gene>
<evidence type="ECO:0000256" key="1">
    <source>
        <dbReference type="ARBA" id="ARBA00022500"/>
    </source>
</evidence>
<evidence type="ECO:0000313" key="4">
    <source>
        <dbReference type="Proteomes" id="UP000035036"/>
    </source>
</evidence>
<dbReference type="HOGENOM" id="CLU_1575919_0_0_7"/>
<dbReference type="Pfam" id="PF13690">
    <property type="entry name" value="CheX"/>
    <property type="match status" value="1"/>
</dbReference>
<organism evidence="3 4">
    <name type="scientific">Geoalkalibacter subterraneus</name>
    <dbReference type="NCBI Taxonomy" id="483547"/>
    <lineage>
        <taxon>Bacteria</taxon>
        <taxon>Pseudomonadati</taxon>
        <taxon>Thermodesulfobacteriota</taxon>
        <taxon>Desulfuromonadia</taxon>
        <taxon>Desulfuromonadales</taxon>
        <taxon>Geoalkalibacteraceae</taxon>
        <taxon>Geoalkalibacter</taxon>
    </lineage>
</organism>
<name>A0A0B5FHE2_9BACT</name>
<evidence type="ECO:0000313" key="3">
    <source>
        <dbReference type="EMBL" id="AJF07607.1"/>
    </source>
</evidence>
<keyword evidence="1" id="KW-0145">Chemotaxis</keyword>
<dbReference type="Proteomes" id="UP000035036">
    <property type="component" value="Chromosome"/>
</dbReference>
<dbReference type="KEGG" id="gsb:GSUB_15075"/>
<dbReference type="GO" id="GO:0006935">
    <property type="term" value="P:chemotaxis"/>
    <property type="evidence" value="ECO:0007669"/>
    <property type="project" value="UniProtKB-KW"/>
</dbReference>
<accession>A0A0B5FHE2</accession>
<dbReference type="Gene3D" id="3.40.1550.10">
    <property type="entry name" value="CheC-like"/>
    <property type="match status" value="1"/>
</dbReference>
<evidence type="ECO:0000259" key="2">
    <source>
        <dbReference type="Pfam" id="PF13690"/>
    </source>
</evidence>
<keyword evidence="4" id="KW-1185">Reference proteome</keyword>
<dbReference type="STRING" id="483547.GSUB_15075"/>
<reference evidence="3 4" key="1">
    <citation type="journal article" date="2015" name="Genome Announc.">
        <title>Genomes of Geoalkalibacter ferrihydriticus Z-0531T and Geoalkalibacter subterraneus Red1T, Two Haloalkaliphilic Metal-Reducing Deltaproteobacteria.</title>
        <authorList>
            <person name="Badalamenti J.P."/>
            <person name="Krajmalnik-Brown R."/>
            <person name="Torres C.I."/>
            <person name="Bond D.R."/>
        </authorList>
    </citation>
    <scope>NUCLEOTIDE SEQUENCE [LARGE SCALE GENOMIC DNA]</scope>
    <source>
        <strain evidence="3 4">Red1</strain>
    </source>
</reference>
<protein>
    <recommendedName>
        <fullName evidence="2">Chemotaxis phosphatase CheX-like domain-containing protein</fullName>
    </recommendedName>
</protein>
<dbReference type="InterPro" id="IPR028051">
    <property type="entry name" value="CheX-like_dom"/>
</dbReference>
<dbReference type="EMBL" id="CP010311">
    <property type="protein sequence ID" value="AJF07607.1"/>
    <property type="molecule type" value="Genomic_DNA"/>
</dbReference>
<proteinExistence type="predicted"/>